<keyword evidence="4 6" id="KW-1133">Transmembrane helix</keyword>
<keyword evidence="2" id="KW-0813">Transport</keyword>
<gene>
    <name evidence="8" type="ORF">HNQ37_001610</name>
</gene>
<feature type="transmembrane region" description="Helical" evidence="6">
    <location>
        <begin position="7"/>
        <end position="25"/>
    </location>
</feature>
<keyword evidence="9" id="KW-1185">Reference proteome</keyword>
<dbReference type="PANTHER" id="PTHR23508:SF10">
    <property type="entry name" value="CARBOXYLIC ACID TRANSPORTER PROTEIN HOMOLOG"/>
    <property type="match status" value="1"/>
</dbReference>
<evidence type="ECO:0000256" key="4">
    <source>
        <dbReference type="ARBA" id="ARBA00022989"/>
    </source>
</evidence>
<keyword evidence="3 6" id="KW-0812">Transmembrane</keyword>
<evidence type="ECO:0000256" key="3">
    <source>
        <dbReference type="ARBA" id="ARBA00022692"/>
    </source>
</evidence>
<dbReference type="SUPFAM" id="SSF103473">
    <property type="entry name" value="MFS general substrate transporter"/>
    <property type="match status" value="1"/>
</dbReference>
<dbReference type="InterPro" id="IPR020846">
    <property type="entry name" value="MFS_dom"/>
</dbReference>
<sequence length="127" mass="13825">MLLIIGTAWMIDALDVALLSFIMLLLKTEWTLNSTELGMIGSVTSIGMILGAIICGKLSDMYGRKQVMLWSIVIFSLCNLALAFVPNITWFMVVRFITGIGLGGELPVAAAMIADNYTGKKEAKCLF</sequence>
<evidence type="ECO:0000256" key="2">
    <source>
        <dbReference type="ARBA" id="ARBA00022448"/>
    </source>
</evidence>
<dbReference type="InterPro" id="IPR011701">
    <property type="entry name" value="MFS"/>
</dbReference>
<dbReference type="GO" id="GO:0046943">
    <property type="term" value="F:carboxylic acid transmembrane transporter activity"/>
    <property type="evidence" value="ECO:0007669"/>
    <property type="project" value="TreeGrafter"/>
</dbReference>
<evidence type="ECO:0000313" key="9">
    <source>
        <dbReference type="Proteomes" id="UP000562464"/>
    </source>
</evidence>
<accession>A0A841C8R6</accession>
<keyword evidence="5 6" id="KW-0472">Membrane</keyword>
<dbReference type="PANTHER" id="PTHR23508">
    <property type="entry name" value="CARBOXYLIC ACID TRANSPORTER PROTEIN HOMOLOG"/>
    <property type="match status" value="1"/>
</dbReference>
<feature type="transmembrane region" description="Helical" evidence="6">
    <location>
        <begin position="37"/>
        <end position="55"/>
    </location>
</feature>
<proteinExistence type="predicted"/>
<dbReference type="PROSITE" id="PS50850">
    <property type="entry name" value="MFS"/>
    <property type="match status" value="1"/>
</dbReference>
<evidence type="ECO:0000256" key="6">
    <source>
        <dbReference type="SAM" id="Phobius"/>
    </source>
</evidence>
<evidence type="ECO:0000313" key="8">
    <source>
        <dbReference type="EMBL" id="MBB5888697.1"/>
    </source>
</evidence>
<dbReference type="InterPro" id="IPR036259">
    <property type="entry name" value="MFS_trans_sf"/>
</dbReference>
<organism evidence="8 9">
    <name type="scientific">Lactovum miscens</name>
    <dbReference type="NCBI Taxonomy" id="190387"/>
    <lineage>
        <taxon>Bacteria</taxon>
        <taxon>Bacillati</taxon>
        <taxon>Bacillota</taxon>
        <taxon>Bacilli</taxon>
        <taxon>Lactobacillales</taxon>
        <taxon>Streptococcaceae</taxon>
        <taxon>Lactovum</taxon>
    </lineage>
</organism>
<comment type="caution">
    <text evidence="8">The sequence shown here is derived from an EMBL/GenBank/DDBJ whole genome shotgun (WGS) entry which is preliminary data.</text>
</comment>
<dbReference type="GO" id="GO:0005886">
    <property type="term" value="C:plasma membrane"/>
    <property type="evidence" value="ECO:0007669"/>
    <property type="project" value="UniProtKB-SubCell"/>
</dbReference>
<comment type="subcellular location">
    <subcellularLocation>
        <location evidence="1">Cell membrane</location>
        <topology evidence="1">Multi-pass membrane protein</topology>
    </subcellularLocation>
</comment>
<evidence type="ECO:0000256" key="1">
    <source>
        <dbReference type="ARBA" id="ARBA00004651"/>
    </source>
</evidence>
<evidence type="ECO:0000256" key="5">
    <source>
        <dbReference type="ARBA" id="ARBA00023136"/>
    </source>
</evidence>
<dbReference type="Gene3D" id="1.20.1250.20">
    <property type="entry name" value="MFS general substrate transporter like domains"/>
    <property type="match status" value="1"/>
</dbReference>
<dbReference type="Proteomes" id="UP000562464">
    <property type="component" value="Unassembled WGS sequence"/>
</dbReference>
<dbReference type="EMBL" id="JACHHV010000041">
    <property type="protein sequence ID" value="MBB5888697.1"/>
    <property type="molecule type" value="Genomic_DNA"/>
</dbReference>
<feature type="domain" description="Major facilitator superfamily (MFS) profile" evidence="7">
    <location>
        <begin position="1"/>
        <end position="127"/>
    </location>
</feature>
<feature type="transmembrane region" description="Helical" evidence="6">
    <location>
        <begin position="67"/>
        <end position="86"/>
    </location>
</feature>
<protein>
    <submittedName>
        <fullName evidence="8">MFS family permease</fullName>
    </submittedName>
</protein>
<name>A0A841C8R6_9LACT</name>
<reference evidence="8 9" key="1">
    <citation type="submission" date="2020-08" db="EMBL/GenBank/DDBJ databases">
        <title>Genomic Encyclopedia of Type Strains, Phase IV (KMG-IV): sequencing the most valuable type-strain genomes for metagenomic binning, comparative biology and taxonomic classification.</title>
        <authorList>
            <person name="Goeker M."/>
        </authorList>
    </citation>
    <scope>NUCLEOTIDE SEQUENCE [LARGE SCALE GENOMIC DNA]</scope>
    <source>
        <strain evidence="8 9">DSM 14925</strain>
    </source>
</reference>
<dbReference type="AlphaFoldDB" id="A0A841C8R6"/>
<dbReference type="Pfam" id="PF07690">
    <property type="entry name" value="MFS_1"/>
    <property type="match status" value="1"/>
</dbReference>
<evidence type="ECO:0000259" key="7">
    <source>
        <dbReference type="PROSITE" id="PS50850"/>
    </source>
</evidence>